<evidence type="ECO:0000256" key="6">
    <source>
        <dbReference type="ARBA" id="ARBA00040132"/>
    </source>
</evidence>
<evidence type="ECO:0000256" key="4">
    <source>
        <dbReference type="ARBA" id="ARBA00037918"/>
    </source>
</evidence>
<dbReference type="AlphaFoldDB" id="A0A4V2ZWW5"/>
<feature type="binding site" evidence="10">
    <location>
        <begin position="141"/>
        <end position="144"/>
    </location>
    <ligand>
        <name>NAD(+)</name>
        <dbReference type="ChEBI" id="CHEBI:57540"/>
    </ligand>
</feature>
<feature type="binding site" evidence="8">
    <location>
        <position position="280"/>
    </location>
    <ligand>
        <name>glycerol</name>
        <dbReference type="ChEBI" id="CHEBI:17754"/>
    </ligand>
</feature>
<dbReference type="Proteomes" id="UP000295554">
    <property type="component" value="Unassembled WGS sequence"/>
</dbReference>
<dbReference type="Gene3D" id="1.20.1090.10">
    <property type="entry name" value="Dehydroquinate synthase-like - alpha domain"/>
    <property type="match status" value="1"/>
</dbReference>
<feature type="binding site" evidence="9">
    <location>
        <position position="146"/>
    </location>
    <ligand>
        <name>glycerol</name>
        <dbReference type="ChEBI" id="CHEBI:17754"/>
    </ligand>
</feature>
<keyword evidence="3 10" id="KW-0520">NAD</keyword>
<dbReference type="PANTHER" id="PTHR43616">
    <property type="entry name" value="GLYCEROL DEHYDROGENASE"/>
    <property type="match status" value="1"/>
</dbReference>
<evidence type="ECO:0000259" key="11">
    <source>
        <dbReference type="Pfam" id="PF00465"/>
    </source>
</evidence>
<dbReference type="PIRSF" id="PIRSF000112">
    <property type="entry name" value="Glycerol_dehydrogenase"/>
    <property type="match status" value="1"/>
</dbReference>
<dbReference type="Gene3D" id="3.40.50.1970">
    <property type="match status" value="1"/>
</dbReference>
<dbReference type="GO" id="GO:0046872">
    <property type="term" value="F:metal ion binding"/>
    <property type="evidence" value="ECO:0007669"/>
    <property type="project" value="UniProtKB-KW"/>
</dbReference>
<feature type="binding site" evidence="10">
    <location>
        <position position="156"/>
    </location>
    <ligand>
        <name>NAD(+)</name>
        <dbReference type="ChEBI" id="CHEBI:57540"/>
    </ligand>
</feature>
<feature type="binding site" evidence="8">
    <location>
        <position position="298"/>
    </location>
    <ligand>
        <name>glycerol</name>
        <dbReference type="ChEBI" id="CHEBI:17754"/>
    </ligand>
</feature>
<name>A0A4V2ZWW5_9GAMM</name>
<dbReference type="InterPro" id="IPR016205">
    <property type="entry name" value="Glycerol_DH"/>
</dbReference>
<dbReference type="PANTHER" id="PTHR43616:SF5">
    <property type="entry name" value="GLYCEROL DEHYDROGENASE 1"/>
    <property type="match status" value="1"/>
</dbReference>
<gene>
    <name evidence="12" type="ORF">E2F43_18190</name>
</gene>
<dbReference type="EC" id="1.1.1.6" evidence="5"/>
<dbReference type="OrthoDB" id="9815791at2"/>
<dbReference type="InterPro" id="IPR001670">
    <property type="entry name" value="ADH_Fe/GldA"/>
</dbReference>
<feature type="domain" description="Alcohol dehydrogenase iron-type/glycerol dehydrogenase GldA" evidence="11">
    <location>
        <begin position="30"/>
        <end position="179"/>
    </location>
</feature>
<dbReference type="NCBIfam" id="NF006941">
    <property type="entry name" value="PRK09423.1"/>
    <property type="match status" value="1"/>
</dbReference>
<accession>A0A4V2ZWW5</accession>
<organism evidence="12 13">
    <name type="scientific">Seongchinamella unica</name>
    <dbReference type="NCBI Taxonomy" id="2547392"/>
    <lineage>
        <taxon>Bacteria</taxon>
        <taxon>Pseudomonadati</taxon>
        <taxon>Pseudomonadota</taxon>
        <taxon>Gammaproteobacteria</taxon>
        <taxon>Cellvibrionales</taxon>
        <taxon>Halieaceae</taxon>
        <taxon>Seongchinamella</taxon>
    </lineage>
</organism>
<comment type="catalytic activity">
    <reaction evidence="7">
        <text>glycerol + NAD(+) = dihydroxyacetone + NADH + H(+)</text>
        <dbReference type="Rhea" id="RHEA:13769"/>
        <dbReference type="ChEBI" id="CHEBI:15378"/>
        <dbReference type="ChEBI" id="CHEBI:16016"/>
        <dbReference type="ChEBI" id="CHEBI:17754"/>
        <dbReference type="ChEBI" id="CHEBI:57540"/>
        <dbReference type="ChEBI" id="CHEBI:57945"/>
        <dbReference type="EC" id="1.1.1.6"/>
    </reaction>
</comment>
<evidence type="ECO:0000313" key="13">
    <source>
        <dbReference type="Proteomes" id="UP000295554"/>
    </source>
</evidence>
<evidence type="ECO:0000256" key="1">
    <source>
        <dbReference type="ARBA" id="ARBA00022723"/>
    </source>
</evidence>
<evidence type="ECO:0000313" key="12">
    <source>
        <dbReference type="EMBL" id="TDG11642.1"/>
    </source>
</evidence>
<feature type="binding site" evidence="10">
    <location>
        <begin position="119"/>
        <end position="123"/>
    </location>
    <ligand>
        <name>NAD(+)</name>
        <dbReference type="ChEBI" id="CHEBI:57540"/>
    </ligand>
</feature>
<sequence length="390" mass="41330">MSTDTVEYSQSQAFASPCYGNTLPRVFGSPGRYVQGNGVIAQAGHYLSRLGFKHSAVLLSRRSLEAEGKDIISSAEESGLSLEILVFGGECSFEEIDRHTTAMQARDRSVDSVIAVGGGKVVDAGRALSRRLDVPVAVVPTLASNDAPCAAVSVIYTPEGVTADAEIYDVNPVLVLVDTGVIAAAEHRFLVAGMGDALATWYEARACACNPEGINVFGGRPTLAGTSLAQLCAETIYTYGEEALKAVENSEVSDALEHVVEANTLLSGLGYESGGLAVCHAIAQGYTVIDHVHRNYLHGEMVAMGVQAQLVLENSTEEAAKSARFFSAIGLPVHLKQLDIDAGNNEQLDAVVDAALAFPYINNMPMKVTKTNLKEAIIAADRLGLEISRR</sequence>
<comment type="cofactor">
    <cofactor evidence="8">
        <name>Zn(2+)</name>
        <dbReference type="ChEBI" id="CHEBI:29105"/>
    </cofactor>
    <text evidence="8">Binds 1 zinc ion per subunit.</text>
</comment>
<keyword evidence="2" id="KW-0560">Oxidoreductase</keyword>
<feature type="binding site" evidence="8">
    <location>
        <position position="196"/>
    </location>
    <ligand>
        <name>glycerol</name>
        <dbReference type="ChEBI" id="CHEBI:17754"/>
    </ligand>
</feature>
<protein>
    <recommendedName>
        <fullName evidence="6">Glycerol dehydrogenase</fullName>
        <ecNumber evidence="5">1.1.1.6</ecNumber>
    </recommendedName>
</protein>
<evidence type="ECO:0000256" key="8">
    <source>
        <dbReference type="PIRSR" id="PIRSR000112-1"/>
    </source>
</evidence>
<dbReference type="GO" id="GO:0008888">
    <property type="term" value="F:glycerol dehydrogenase (NAD+) activity"/>
    <property type="evidence" value="ECO:0007669"/>
    <property type="project" value="UniProtKB-EC"/>
</dbReference>
<proteinExistence type="predicted"/>
<evidence type="ECO:0000256" key="3">
    <source>
        <dbReference type="ARBA" id="ARBA00023027"/>
    </source>
</evidence>
<keyword evidence="8" id="KW-0862">Zinc</keyword>
<comment type="pathway">
    <text evidence="4">Polyol metabolism; glycerol fermentation; glycerone phosphate from glycerol (oxidative route): step 1/2.</text>
</comment>
<evidence type="ECO:0000256" key="9">
    <source>
        <dbReference type="PIRSR" id="PIRSR000112-2"/>
    </source>
</evidence>
<evidence type="ECO:0000256" key="7">
    <source>
        <dbReference type="ARBA" id="ARBA00049006"/>
    </source>
</evidence>
<reference evidence="12 13" key="1">
    <citation type="submission" date="2019-03" db="EMBL/GenBank/DDBJ databases">
        <title>Seongchinamella monodicae gen. nov., sp. nov., a novel member of the Gammaproteobacteria isolated from a tidal mudflat of beach.</title>
        <authorList>
            <person name="Yang H.G."/>
            <person name="Kang J.W."/>
            <person name="Lee S.D."/>
        </authorList>
    </citation>
    <scope>NUCLEOTIDE SEQUENCE [LARGE SCALE GENOMIC DNA]</scope>
    <source>
        <strain evidence="12 13">GH4-78</strain>
    </source>
</reference>
<dbReference type="Pfam" id="PF00465">
    <property type="entry name" value="Fe-ADH"/>
    <property type="match status" value="1"/>
</dbReference>
<keyword evidence="13" id="KW-1185">Reference proteome</keyword>
<evidence type="ECO:0000256" key="2">
    <source>
        <dbReference type="ARBA" id="ARBA00023002"/>
    </source>
</evidence>
<evidence type="ECO:0000256" key="10">
    <source>
        <dbReference type="PIRSR" id="PIRSR000112-3"/>
    </source>
</evidence>
<keyword evidence="1 8" id="KW-0479">Metal-binding</keyword>
<evidence type="ECO:0000256" key="5">
    <source>
        <dbReference type="ARBA" id="ARBA00039147"/>
    </source>
</evidence>
<dbReference type="CDD" id="cd08170">
    <property type="entry name" value="GlyDH"/>
    <property type="match status" value="1"/>
</dbReference>
<dbReference type="RefSeq" id="WP_133215404.1">
    <property type="nucleotide sequence ID" value="NZ_SMSE01000005.1"/>
</dbReference>
<dbReference type="EMBL" id="SMSE01000005">
    <property type="protein sequence ID" value="TDG11642.1"/>
    <property type="molecule type" value="Genomic_DNA"/>
</dbReference>
<comment type="caution">
    <text evidence="12">The sequence shown here is derived from an EMBL/GenBank/DDBJ whole genome shotgun (WGS) entry which is preliminary data.</text>
</comment>
<dbReference type="SUPFAM" id="SSF56796">
    <property type="entry name" value="Dehydroquinate synthase-like"/>
    <property type="match status" value="1"/>
</dbReference>